<name>A0AA40HVC3_CNENI</name>
<keyword evidence="2" id="KW-1185">Reference proteome</keyword>
<comment type="caution">
    <text evidence="1">The sequence shown here is derived from an EMBL/GenBank/DDBJ whole genome shotgun (WGS) entry which is preliminary data.</text>
</comment>
<accession>A0AA40HVC3</accession>
<reference evidence="1" key="1">
    <citation type="submission" date="2023-06" db="EMBL/GenBank/DDBJ databases">
        <title>Reference genome for the Northern bat (Eptesicus nilssonii), a most northern bat species.</title>
        <authorList>
            <person name="Laine V.N."/>
            <person name="Pulliainen A.T."/>
            <person name="Lilley T.M."/>
        </authorList>
    </citation>
    <scope>NUCLEOTIDE SEQUENCE</scope>
    <source>
        <strain evidence="1">BLF_Eptnil</strain>
        <tissue evidence="1">Kidney</tissue>
    </source>
</reference>
<gene>
    <name evidence="1" type="ORF">QTO34_002213</name>
</gene>
<sequence length="89" mass="9626">MAMRQPPLGLGLWAERVPALLGGPECAGHSGQSMKWELPATSVSSQRPNPVSSTVITVTYLPSSQKSKCAKHFLELKSFKDNNTLESTL</sequence>
<evidence type="ECO:0000313" key="2">
    <source>
        <dbReference type="Proteomes" id="UP001177744"/>
    </source>
</evidence>
<proteinExistence type="predicted"/>
<dbReference type="EMBL" id="JAULJE010000011">
    <property type="protein sequence ID" value="KAK1337580.1"/>
    <property type="molecule type" value="Genomic_DNA"/>
</dbReference>
<protein>
    <submittedName>
        <fullName evidence="1">Uncharacterized protein</fullName>
    </submittedName>
</protein>
<organism evidence="1 2">
    <name type="scientific">Cnephaeus nilssonii</name>
    <name type="common">Northern bat</name>
    <name type="synonym">Eptesicus nilssonii</name>
    <dbReference type="NCBI Taxonomy" id="3371016"/>
    <lineage>
        <taxon>Eukaryota</taxon>
        <taxon>Metazoa</taxon>
        <taxon>Chordata</taxon>
        <taxon>Craniata</taxon>
        <taxon>Vertebrata</taxon>
        <taxon>Euteleostomi</taxon>
        <taxon>Mammalia</taxon>
        <taxon>Eutheria</taxon>
        <taxon>Laurasiatheria</taxon>
        <taxon>Chiroptera</taxon>
        <taxon>Yangochiroptera</taxon>
        <taxon>Vespertilionidae</taxon>
        <taxon>Cnephaeus</taxon>
    </lineage>
</organism>
<dbReference type="Proteomes" id="UP001177744">
    <property type="component" value="Unassembled WGS sequence"/>
</dbReference>
<dbReference type="AlphaFoldDB" id="A0AA40HVC3"/>
<evidence type="ECO:0000313" key="1">
    <source>
        <dbReference type="EMBL" id="KAK1337580.1"/>
    </source>
</evidence>